<keyword evidence="4 12" id="KW-0235">DNA replication</keyword>
<dbReference type="Gene3D" id="1.10.8.60">
    <property type="match status" value="1"/>
</dbReference>
<dbReference type="InterPro" id="IPR003593">
    <property type="entry name" value="AAA+_ATPase"/>
</dbReference>
<dbReference type="SUPFAM" id="SSF48019">
    <property type="entry name" value="post-AAA+ oligomerization domain-like"/>
    <property type="match status" value="1"/>
</dbReference>
<reference evidence="15 16" key="1">
    <citation type="journal article" date="2022" name="J. Am. Chem. Soc.">
        <title>Biosynthesis of Guanitoxin Enables Global Environmental Detection in Freshwater Cyanobacteria.</title>
        <authorList>
            <person name="Lima S.T."/>
            <person name="Fallon T.R."/>
            <person name="Cordoza J.L."/>
            <person name="Chekan J.R."/>
            <person name="Delbaje E."/>
            <person name="Hopiavuori A.R."/>
            <person name="Alvarenga D.O."/>
            <person name="Wood S.M."/>
            <person name="Luhavaya H."/>
            <person name="Baumgartner J.T."/>
            <person name="Dorr F.A."/>
            <person name="Etchegaray A."/>
            <person name="Pinto E."/>
            <person name="McKinnie S.M.K."/>
            <person name="Fiore M.F."/>
            <person name="Moore B.S."/>
        </authorList>
    </citation>
    <scope>NUCLEOTIDE SEQUENCE [LARGE SCALE GENOMIC DNA]</scope>
    <source>
        <strain evidence="15 16">ITEP-024</strain>
    </source>
</reference>
<keyword evidence="2 12" id="KW-0808">Transferase</keyword>
<evidence type="ECO:0000256" key="1">
    <source>
        <dbReference type="ARBA" id="ARBA00006360"/>
    </source>
</evidence>
<evidence type="ECO:0000256" key="7">
    <source>
        <dbReference type="ARBA" id="ARBA00022833"/>
    </source>
</evidence>
<dbReference type="NCBIfam" id="TIGR01128">
    <property type="entry name" value="holA"/>
    <property type="match status" value="1"/>
</dbReference>
<evidence type="ECO:0000256" key="6">
    <source>
        <dbReference type="ARBA" id="ARBA00022741"/>
    </source>
</evidence>
<dbReference type="Gene3D" id="3.40.50.300">
    <property type="entry name" value="P-loop containing nucleotide triphosphate hydrolases"/>
    <property type="match status" value="1"/>
</dbReference>
<evidence type="ECO:0000256" key="11">
    <source>
        <dbReference type="ARBA" id="ARBA00049244"/>
    </source>
</evidence>
<keyword evidence="3 12" id="KW-0548">Nucleotidyltransferase</keyword>
<dbReference type="Pfam" id="PF13177">
    <property type="entry name" value="DNA_pol3_delta2"/>
    <property type="match status" value="1"/>
</dbReference>
<dbReference type="NCBIfam" id="TIGR02397">
    <property type="entry name" value="dnaX_nterm"/>
    <property type="match status" value="1"/>
</dbReference>
<dbReference type="SUPFAM" id="SSF52540">
    <property type="entry name" value="P-loop containing nucleoside triphosphate hydrolases"/>
    <property type="match status" value="1"/>
</dbReference>
<comment type="subunit">
    <text evidence="12">DNA polymerase III contains a core (composed of alpha, epsilon and theta chains) that associates with a tau subunit. This core dimerizes to form the POLIII' complex. PolIII' associates with the gamma complex (composed of gamma, delta, delta', psi and chi chains) and with the beta chain to form the complete DNA polymerase III complex.</text>
</comment>
<protein>
    <recommendedName>
        <fullName evidence="12">DNA polymerase III subunit gamma/tau</fullName>
        <ecNumber evidence="12">2.7.7.7</ecNumber>
    </recommendedName>
</protein>
<organism evidence="15 16">
    <name type="scientific">Sphaerospermopsis torques-reginae ITEP-024</name>
    <dbReference type="NCBI Taxonomy" id="984208"/>
    <lineage>
        <taxon>Bacteria</taxon>
        <taxon>Bacillati</taxon>
        <taxon>Cyanobacteriota</taxon>
        <taxon>Cyanophyceae</taxon>
        <taxon>Nostocales</taxon>
        <taxon>Aphanizomenonaceae</taxon>
        <taxon>Sphaerospermopsis</taxon>
        <taxon>Sphaerospermopsis torques-reginae</taxon>
    </lineage>
</organism>
<feature type="compositionally biased region" description="Low complexity" evidence="13">
    <location>
        <begin position="574"/>
        <end position="585"/>
    </location>
</feature>
<evidence type="ECO:0000313" key="16">
    <source>
        <dbReference type="Proteomes" id="UP000826540"/>
    </source>
</evidence>
<evidence type="ECO:0000259" key="14">
    <source>
        <dbReference type="SMART" id="SM00382"/>
    </source>
</evidence>
<dbReference type="InterPro" id="IPR054506">
    <property type="entry name" value="DnaA_N-like_STI"/>
</dbReference>
<dbReference type="EC" id="2.7.7.7" evidence="12"/>
<evidence type="ECO:0000256" key="10">
    <source>
        <dbReference type="ARBA" id="ARBA00023054"/>
    </source>
</evidence>
<dbReference type="InterPro" id="IPR045085">
    <property type="entry name" value="HLD_clamp_pol_III_gamma_tau"/>
</dbReference>
<dbReference type="InterPro" id="IPR008921">
    <property type="entry name" value="DNA_pol3_clamp-load_cplx_C"/>
</dbReference>
<dbReference type="InterPro" id="IPR012763">
    <property type="entry name" value="DNA_pol_III_sug/sutau_N"/>
</dbReference>
<dbReference type="InterPro" id="IPR022754">
    <property type="entry name" value="DNA_pol_III_gamma-3"/>
</dbReference>
<evidence type="ECO:0000256" key="3">
    <source>
        <dbReference type="ARBA" id="ARBA00022695"/>
    </source>
</evidence>
<feature type="region of interest" description="Disordered" evidence="13">
    <location>
        <begin position="404"/>
        <end position="429"/>
    </location>
</feature>
<evidence type="ECO:0000256" key="4">
    <source>
        <dbReference type="ARBA" id="ARBA00022705"/>
    </source>
</evidence>
<evidence type="ECO:0000256" key="2">
    <source>
        <dbReference type="ARBA" id="ARBA00022679"/>
    </source>
</evidence>
<dbReference type="CDD" id="cd18137">
    <property type="entry name" value="HLD_clamp_pol_III_gamma_tau"/>
    <property type="match status" value="1"/>
</dbReference>
<proteinExistence type="inferred from homology"/>
<comment type="function">
    <text evidence="12">DNA polymerase III is a complex, multichain enzyme responsible for most of the replicative synthesis in bacteria. This DNA polymerase also exhibits 3' to 5' exonuclease activity.</text>
</comment>
<dbReference type="CDD" id="cd00009">
    <property type="entry name" value="AAA"/>
    <property type="match status" value="1"/>
</dbReference>
<dbReference type="Proteomes" id="UP000826540">
    <property type="component" value="Chromosome"/>
</dbReference>
<dbReference type="InterPro" id="IPR005790">
    <property type="entry name" value="DNA_polIII_delta"/>
</dbReference>
<comment type="catalytic activity">
    <reaction evidence="11 12">
        <text>DNA(n) + a 2'-deoxyribonucleoside 5'-triphosphate = DNA(n+1) + diphosphate</text>
        <dbReference type="Rhea" id="RHEA:22508"/>
        <dbReference type="Rhea" id="RHEA-COMP:17339"/>
        <dbReference type="Rhea" id="RHEA-COMP:17340"/>
        <dbReference type="ChEBI" id="CHEBI:33019"/>
        <dbReference type="ChEBI" id="CHEBI:61560"/>
        <dbReference type="ChEBI" id="CHEBI:173112"/>
        <dbReference type="EC" id="2.7.7.7"/>
    </reaction>
</comment>
<feature type="compositionally biased region" description="Low complexity" evidence="13">
    <location>
        <begin position="522"/>
        <end position="531"/>
    </location>
</feature>
<dbReference type="RefSeq" id="WP_220610430.1">
    <property type="nucleotide sequence ID" value="NZ_CP080598.1"/>
</dbReference>
<dbReference type="NCBIfam" id="NF004046">
    <property type="entry name" value="PRK05563.1"/>
    <property type="match status" value="1"/>
</dbReference>
<keyword evidence="8 12" id="KW-0067">ATP-binding</keyword>
<feature type="compositionally biased region" description="Polar residues" evidence="13">
    <location>
        <begin position="405"/>
        <end position="418"/>
    </location>
</feature>
<dbReference type="NCBIfam" id="NF011510">
    <property type="entry name" value="PRK14948.1"/>
    <property type="match status" value="1"/>
</dbReference>
<evidence type="ECO:0000256" key="9">
    <source>
        <dbReference type="ARBA" id="ARBA00022932"/>
    </source>
</evidence>
<keyword evidence="9 12" id="KW-0239">DNA-directed DNA polymerase</keyword>
<keyword evidence="10" id="KW-0175">Coiled coil</keyword>
<dbReference type="InterPro" id="IPR050238">
    <property type="entry name" value="DNA_Rep/Repair_Clamp_Loader"/>
</dbReference>
<dbReference type="InterPro" id="IPR027417">
    <property type="entry name" value="P-loop_NTPase"/>
</dbReference>
<dbReference type="SMART" id="SM00382">
    <property type="entry name" value="AAA"/>
    <property type="match status" value="1"/>
</dbReference>
<accession>A0ABX8X1P6</accession>
<evidence type="ECO:0000256" key="5">
    <source>
        <dbReference type="ARBA" id="ARBA00022723"/>
    </source>
</evidence>
<dbReference type="Pfam" id="PF23007">
    <property type="entry name" value="DnaA_N-like_STI"/>
    <property type="match status" value="1"/>
</dbReference>
<sequence>MPYEPLHHKYRPKSFAELVGQEAIATTLTNAINSAKIAPAYLFTGPRGTGKTSSARILAKSLNCLKSNNPTAEPCGVCDICQGITKGYSLDVIEIDAASNTGVDNIRELIEKAQFAPVQCRYKVYVIDECHMLSTAAFNALLKTLEEPPKHVVFVLATTDPQRVLPTIISRCQRFDFRRIQLEAMVKHLSKIAVNESINICQDAITLVAQLSQGGLRDAESLLDQLALLPGEVSPDQVWDLVGSVSEKDLLVLLEAIAQDNSEIVLDATRKILDRGREPLIILQNLAAFYRDLLIAKTAPTRQDLVACTQQTWTLLVNFAHRLDITTILRGQQHLRTAEVQLKNTTQPRLWLEVTLLGLLPSANIQVQAPSIPQAANTSAVSAPPPAYTQPNYYSPVSAPAPAYQQPNYHNSPPNTVSAPAGEPVYTPPALETTATAPPQEVVAGSEYDLNQIWHQVRNNIQQLPPRTLLGQMCQLIELNDAMARVAVQPKWYDKVKSYLPIITTAFHHTFQRDIQVSLEKATSSTATTATRNSPPQDSTRVHQLPTTPIYNQPPPTSQPAPPPTPTPTPKIEPVVTNTTSVNNSAPPPTPAPVSPAPTPAPVSPTPVSPTPVSTWDAEQVAKAAKSLAEFFRGEIISLTDDVLDLSDTGVSPDVEIYETYYDYD</sequence>
<dbReference type="PANTHER" id="PTHR11669">
    <property type="entry name" value="REPLICATION FACTOR C / DNA POLYMERASE III GAMMA-TAU SUBUNIT"/>
    <property type="match status" value="1"/>
</dbReference>
<comment type="similarity">
    <text evidence="1 12">Belongs to the DnaX/STICHEL family.</text>
</comment>
<feature type="compositionally biased region" description="Pro residues" evidence="13">
    <location>
        <begin position="586"/>
        <end position="610"/>
    </location>
</feature>
<keyword evidence="7" id="KW-0862">Zinc</keyword>
<evidence type="ECO:0000256" key="8">
    <source>
        <dbReference type="ARBA" id="ARBA00022840"/>
    </source>
</evidence>
<keyword evidence="6 12" id="KW-0547">Nucleotide-binding</keyword>
<dbReference type="EMBL" id="CP080598">
    <property type="protein sequence ID" value="QYX32545.1"/>
    <property type="molecule type" value="Genomic_DNA"/>
</dbReference>
<dbReference type="PANTHER" id="PTHR11669:SF0">
    <property type="entry name" value="PROTEIN STICHEL-LIKE 2"/>
    <property type="match status" value="1"/>
</dbReference>
<gene>
    <name evidence="12" type="primary">dnaX</name>
    <name evidence="15" type="ORF">K2F26_03900</name>
</gene>
<dbReference type="Pfam" id="PF12169">
    <property type="entry name" value="DNA_pol3_gamma3"/>
    <property type="match status" value="1"/>
</dbReference>
<evidence type="ECO:0000256" key="13">
    <source>
        <dbReference type="SAM" id="MobiDB-lite"/>
    </source>
</evidence>
<evidence type="ECO:0000313" key="15">
    <source>
        <dbReference type="EMBL" id="QYX32545.1"/>
    </source>
</evidence>
<dbReference type="Gene3D" id="1.20.272.10">
    <property type="match status" value="1"/>
</dbReference>
<feature type="domain" description="AAA+ ATPase" evidence="14">
    <location>
        <begin position="37"/>
        <end position="181"/>
    </location>
</feature>
<dbReference type="GO" id="GO:0003887">
    <property type="term" value="F:DNA-directed DNA polymerase activity"/>
    <property type="evidence" value="ECO:0007669"/>
    <property type="project" value="UniProtKB-EC"/>
</dbReference>
<dbReference type="Pfam" id="PF22608">
    <property type="entry name" value="DNAX_ATPase_lid"/>
    <property type="match status" value="1"/>
</dbReference>
<feature type="compositionally biased region" description="Pro residues" evidence="13">
    <location>
        <begin position="552"/>
        <end position="571"/>
    </location>
</feature>
<keyword evidence="5" id="KW-0479">Metal-binding</keyword>
<evidence type="ECO:0000256" key="12">
    <source>
        <dbReference type="RuleBase" id="RU364063"/>
    </source>
</evidence>
<name>A0ABX8X1P6_9CYAN</name>
<feature type="region of interest" description="Disordered" evidence="13">
    <location>
        <begin position="522"/>
        <end position="614"/>
    </location>
</feature>
<keyword evidence="16" id="KW-1185">Reference proteome</keyword>